<organism evidence="1 2">
    <name type="scientific">Geodermatophilus sabuli</name>
    <dbReference type="NCBI Taxonomy" id="1564158"/>
    <lineage>
        <taxon>Bacteria</taxon>
        <taxon>Bacillati</taxon>
        <taxon>Actinomycetota</taxon>
        <taxon>Actinomycetes</taxon>
        <taxon>Geodermatophilales</taxon>
        <taxon>Geodermatophilaceae</taxon>
        <taxon>Geodermatophilus</taxon>
    </lineage>
</organism>
<dbReference type="EMBL" id="JAAGWF010000007">
    <property type="protein sequence ID" value="NEK57369.1"/>
    <property type="molecule type" value="Genomic_DNA"/>
</dbReference>
<dbReference type="RefSeq" id="WP_163480549.1">
    <property type="nucleotide sequence ID" value="NZ_JAAGWF010000007.1"/>
</dbReference>
<accession>A0A7K3VXJ1</accession>
<gene>
    <name evidence="1" type="ORF">GCU56_05710</name>
</gene>
<reference evidence="1 2" key="1">
    <citation type="submission" date="2020-02" db="EMBL/GenBank/DDBJ databases">
        <title>Geodermatophilus sabuli CPCC 205279 I12A-02694.</title>
        <authorList>
            <person name="Jiang Z."/>
        </authorList>
    </citation>
    <scope>NUCLEOTIDE SEQUENCE [LARGE SCALE GENOMIC DNA]</scope>
    <source>
        <strain evidence="1 2">I12A-02694</strain>
    </source>
</reference>
<evidence type="ECO:0000313" key="2">
    <source>
        <dbReference type="Proteomes" id="UP000470246"/>
    </source>
</evidence>
<protein>
    <recommendedName>
        <fullName evidence="3">1-acyl-sn-glycerol-3-phosphate acyltransferase</fullName>
    </recommendedName>
</protein>
<name>A0A7K3VXJ1_9ACTN</name>
<dbReference type="Proteomes" id="UP000470246">
    <property type="component" value="Unassembled WGS sequence"/>
</dbReference>
<keyword evidence="2" id="KW-1185">Reference proteome</keyword>
<sequence>MAAPSAPLRPAPAAHPRWLRVGAAYAAERFRPPLGSPRRRAVCGAARLLTGLGVRVEVRAPSTAWPRTPGRALLVVANSVSALDPLVLLTALPGTAQAAPDRIAGVPVPAVPPVSGPVAAALRRGTSVTVRPEQPVPGRTGLGRFSPTLFAAATETGSPVCPVALRYRGAGDPPPAGRSAVAALRWLGSRPGVVVEVHLLPALTPSGATPAELATLAEYAVAAVLEAPALTPR</sequence>
<comment type="caution">
    <text evidence="1">The sequence shown here is derived from an EMBL/GenBank/DDBJ whole genome shotgun (WGS) entry which is preliminary data.</text>
</comment>
<evidence type="ECO:0008006" key="3">
    <source>
        <dbReference type="Google" id="ProtNLM"/>
    </source>
</evidence>
<dbReference type="AlphaFoldDB" id="A0A7K3VXJ1"/>
<evidence type="ECO:0000313" key="1">
    <source>
        <dbReference type="EMBL" id="NEK57369.1"/>
    </source>
</evidence>
<proteinExistence type="predicted"/>